<dbReference type="HOGENOM" id="CLU_439298_0_0_11"/>
<keyword evidence="3" id="KW-1185">Reference proteome</keyword>
<reference evidence="2 3" key="1">
    <citation type="journal article" date="2009" name="Stand. Genomic Sci.">
        <title>Complete genome sequence of Slackia heliotrinireducens type strain (RHS 1).</title>
        <authorList>
            <person name="Pukall R."/>
            <person name="Lapidus A."/>
            <person name="Nolan M."/>
            <person name="Copeland A."/>
            <person name="Glavina Del Rio T."/>
            <person name="Lucas S."/>
            <person name="Chen F."/>
            <person name="Tice H."/>
            <person name="Cheng J.F."/>
            <person name="Chertkov O."/>
            <person name="Bruce D."/>
            <person name="Goodwin L."/>
            <person name="Kuske C."/>
            <person name="Brettin T."/>
            <person name="Detter J.C."/>
            <person name="Han C."/>
            <person name="Pitluck S."/>
            <person name="Pati A."/>
            <person name="Mavrommatis K."/>
            <person name="Ivanova N."/>
            <person name="Ovchinnikova G."/>
            <person name="Chen A."/>
            <person name="Palaniappan K."/>
            <person name="Schneider S."/>
            <person name="Rohde M."/>
            <person name="Chain P."/>
            <person name="D'haeseleer P."/>
            <person name="Goker M."/>
            <person name="Bristow J."/>
            <person name="Eisen J.A."/>
            <person name="Markowitz V."/>
            <person name="Kyrpides N.C."/>
            <person name="Klenk H.P."/>
            <person name="Hugenholtz P."/>
        </authorList>
    </citation>
    <scope>NUCLEOTIDE SEQUENCE [LARGE SCALE GENOMIC DNA]</scope>
    <source>
        <strain evidence="3">ATCC 29202 / DSM 20476 / NCTC 11029 / RHS 1</strain>
    </source>
</reference>
<feature type="transmembrane region" description="Helical" evidence="1">
    <location>
        <begin position="248"/>
        <end position="269"/>
    </location>
</feature>
<feature type="transmembrane region" description="Helical" evidence="1">
    <location>
        <begin position="289"/>
        <end position="311"/>
    </location>
</feature>
<feature type="transmembrane region" description="Helical" evidence="1">
    <location>
        <begin position="101"/>
        <end position="122"/>
    </location>
</feature>
<feature type="transmembrane region" description="Helical" evidence="1">
    <location>
        <begin position="167"/>
        <end position="187"/>
    </location>
</feature>
<proteinExistence type="predicted"/>
<dbReference type="RefSeq" id="WP_012797284.1">
    <property type="nucleotide sequence ID" value="NC_013165.1"/>
</dbReference>
<gene>
    <name evidence="2" type="ordered locus">Shel_00990</name>
</gene>
<feature type="transmembrane region" description="Helical" evidence="1">
    <location>
        <begin position="55"/>
        <end position="77"/>
    </location>
</feature>
<keyword evidence="1" id="KW-0812">Transmembrane</keyword>
<dbReference type="Proteomes" id="UP000002026">
    <property type="component" value="Chromosome"/>
</dbReference>
<keyword evidence="1" id="KW-0472">Membrane</keyword>
<keyword evidence="1" id="KW-1133">Transmembrane helix</keyword>
<dbReference type="KEGG" id="shi:Shel_00990"/>
<feature type="transmembrane region" description="Helical" evidence="1">
    <location>
        <begin position="128"/>
        <end position="147"/>
    </location>
</feature>
<organism evidence="2 3">
    <name type="scientific">Slackia heliotrinireducens (strain ATCC 29202 / DSM 20476 / NCTC 11029 / RHS 1)</name>
    <name type="common">Peptococcus heliotrinreducens</name>
    <dbReference type="NCBI Taxonomy" id="471855"/>
    <lineage>
        <taxon>Bacteria</taxon>
        <taxon>Bacillati</taxon>
        <taxon>Actinomycetota</taxon>
        <taxon>Coriobacteriia</taxon>
        <taxon>Eggerthellales</taxon>
        <taxon>Eggerthellaceae</taxon>
        <taxon>Slackia</taxon>
    </lineage>
</organism>
<accession>C7N0U5</accession>
<feature type="transmembrane region" description="Helical" evidence="1">
    <location>
        <begin position="28"/>
        <end position="49"/>
    </location>
</feature>
<evidence type="ECO:0000256" key="1">
    <source>
        <dbReference type="SAM" id="Phobius"/>
    </source>
</evidence>
<evidence type="ECO:0000313" key="3">
    <source>
        <dbReference type="Proteomes" id="UP000002026"/>
    </source>
</evidence>
<protein>
    <submittedName>
        <fullName evidence="2">Uncharacterized protein</fullName>
    </submittedName>
</protein>
<dbReference type="EMBL" id="CP001684">
    <property type="protein sequence ID" value="ACV21173.1"/>
    <property type="molecule type" value="Genomic_DNA"/>
</dbReference>
<name>C7N0U5_SLAHD</name>
<evidence type="ECO:0000313" key="2">
    <source>
        <dbReference type="EMBL" id="ACV21173.1"/>
    </source>
</evidence>
<sequence length="601" mass="65288">MSKETEAFDGAEETRADQMPYRFDVSRWAPYVVKAAIALGVIYLVAKAVPKATPLAAGLCWAVLSAVVAIGIAYPYVIRKLINRHEYEPGGRLSQLNDGRIVRLTISFVAAAVLVAGLLFEITKWGAAEWAISVLAIPVFLGCYLLVWRILKKEIREQFRIARAIQVARIATAALLCILYIAVLALAPADTFANATEAFLASANPFEGSPSTLLCEGGKLAALVNGVFAYMMSAVAQASFKAYIVWKVLIAASTFYSISAVMGLCALEASEVRSEFTSIDRITDKNAPLVKRFVGVALLLPLCLTALFVAADGKAAQVAQTQEYTAVDQYIRNQVGLTVCVIDGKTYDYDAVQDFLKRLDADSLSLSEEAAAELTPLINEAFDQRIDNVDVYLDWYYSLEADYECLGHLVDSTVEDFMADQLEASLSEGVDDTLLNERVAYWAEQAEALEAAAHEELAAYEVDVPEWLIQTKQDIDMEAFNTSFNRTERLEDMGVRLTAAGVSAVVINHVVAKKLVSKLSKKLAAKLGISSAERIASLGFTAAGPLGVVVKIGADVATTVVLDSVFLTLDEKLHRDEYKQEIIAGIEDQRAEMLALVGGTA</sequence>
<dbReference type="eggNOG" id="ENOG503172E">
    <property type="taxonomic scope" value="Bacteria"/>
</dbReference>
<dbReference type="AlphaFoldDB" id="C7N0U5"/>